<protein>
    <submittedName>
        <fullName evidence="1">Uncharacterized protein</fullName>
    </submittedName>
</protein>
<keyword evidence="2" id="KW-1185">Reference proteome</keyword>
<dbReference type="RefSeq" id="WP_097279916.1">
    <property type="nucleotide sequence ID" value="NZ_OCNJ01000006.1"/>
</dbReference>
<evidence type="ECO:0000313" key="2">
    <source>
        <dbReference type="Proteomes" id="UP000219621"/>
    </source>
</evidence>
<dbReference type="AlphaFoldDB" id="A0A286GP86"/>
<accession>A0A286GP86</accession>
<proteinExistence type="predicted"/>
<gene>
    <name evidence="1" type="ORF">SAMN05421508_106145</name>
</gene>
<organism evidence="1 2">
    <name type="scientific">Caenispirillum bisanense</name>
    <dbReference type="NCBI Taxonomy" id="414052"/>
    <lineage>
        <taxon>Bacteria</taxon>
        <taxon>Pseudomonadati</taxon>
        <taxon>Pseudomonadota</taxon>
        <taxon>Alphaproteobacteria</taxon>
        <taxon>Rhodospirillales</taxon>
        <taxon>Novispirillaceae</taxon>
        <taxon>Caenispirillum</taxon>
    </lineage>
</organism>
<evidence type="ECO:0000313" key="1">
    <source>
        <dbReference type="EMBL" id="SOD96889.1"/>
    </source>
</evidence>
<sequence length="180" mass="19215">MPPATLFLAVTASAMDGYPVEIAWAAADLSAGEAWLVRPAPAWDDLPWAAEDDARHGLTPERLEEDGREPRRIAPRLLEDLGGATVACEAADLARGWLQMLFDESPLPRPPHVVEAAGLFPPPARADDPDLLRLRARAGLTPGQALDDAVGLALAWAVGRGEASADLAERARDLLDYAGR</sequence>
<reference evidence="1 2" key="1">
    <citation type="submission" date="2017-09" db="EMBL/GenBank/DDBJ databases">
        <authorList>
            <person name="Ehlers B."/>
            <person name="Leendertz F.H."/>
        </authorList>
    </citation>
    <scope>NUCLEOTIDE SEQUENCE [LARGE SCALE GENOMIC DNA]</scope>
    <source>
        <strain evidence="1 2">USBA 140</strain>
    </source>
</reference>
<dbReference type="OrthoDB" id="5705783at2"/>
<name>A0A286GP86_9PROT</name>
<dbReference type="EMBL" id="OCNJ01000006">
    <property type="protein sequence ID" value="SOD96889.1"/>
    <property type="molecule type" value="Genomic_DNA"/>
</dbReference>
<dbReference type="Proteomes" id="UP000219621">
    <property type="component" value="Unassembled WGS sequence"/>
</dbReference>